<dbReference type="PANTHER" id="PTHR12286">
    <property type="entry name" value="SACCHAROPINE DEHYDROGENASE-LIKE OXIDOREDUCTASE"/>
    <property type="match status" value="1"/>
</dbReference>
<feature type="transmembrane region" description="Helical" evidence="2">
    <location>
        <begin position="271"/>
        <end position="294"/>
    </location>
</feature>
<dbReference type="Pfam" id="PF03435">
    <property type="entry name" value="Sacchrp_dh_NADP"/>
    <property type="match status" value="1"/>
</dbReference>
<dbReference type="GO" id="GO:0005811">
    <property type="term" value="C:lipid droplet"/>
    <property type="evidence" value="ECO:0007669"/>
    <property type="project" value="TreeGrafter"/>
</dbReference>
<dbReference type="PANTHER" id="PTHR12286:SF5">
    <property type="entry name" value="SACCHAROPINE DEHYDROGENASE-LIKE OXIDOREDUCTASE"/>
    <property type="match status" value="1"/>
</dbReference>
<dbReference type="AlphaFoldDB" id="A0A8J2PIY9"/>
<evidence type="ECO:0000256" key="1">
    <source>
        <dbReference type="ARBA" id="ARBA00038048"/>
    </source>
</evidence>
<dbReference type="GO" id="GO:0009247">
    <property type="term" value="P:glycolipid biosynthetic process"/>
    <property type="evidence" value="ECO:0007669"/>
    <property type="project" value="TreeGrafter"/>
</dbReference>
<accession>A0A8J2PIY9</accession>
<dbReference type="GO" id="GO:0005886">
    <property type="term" value="C:plasma membrane"/>
    <property type="evidence" value="ECO:0007669"/>
    <property type="project" value="TreeGrafter"/>
</dbReference>
<gene>
    <name evidence="4" type="ORF">AFUS01_LOCUS34021</name>
</gene>
<comment type="similarity">
    <text evidence="1">Belongs to the saccharopine dehydrogenase family.</text>
</comment>
<name>A0A8J2PIY9_9HEXA</name>
<comment type="caution">
    <text evidence="4">The sequence shown here is derived from an EMBL/GenBank/DDBJ whole genome shotgun (WGS) entry which is preliminary data.</text>
</comment>
<evidence type="ECO:0000259" key="3">
    <source>
        <dbReference type="Pfam" id="PF03435"/>
    </source>
</evidence>
<evidence type="ECO:0000256" key="2">
    <source>
        <dbReference type="SAM" id="Phobius"/>
    </source>
</evidence>
<keyword evidence="5" id="KW-1185">Reference proteome</keyword>
<reference evidence="4" key="1">
    <citation type="submission" date="2021-06" db="EMBL/GenBank/DDBJ databases">
        <authorList>
            <person name="Hodson N. C."/>
            <person name="Mongue J. A."/>
            <person name="Jaron S. K."/>
        </authorList>
    </citation>
    <scope>NUCLEOTIDE SEQUENCE</scope>
</reference>
<proteinExistence type="inferred from homology"/>
<keyword evidence="2" id="KW-1133">Transmembrane helix</keyword>
<dbReference type="InterPro" id="IPR051276">
    <property type="entry name" value="Saccharopine_DH-like_oxidrdct"/>
</dbReference>
<feature type="domain" description="Saccharopine dehydrogenase NADP binding" evidence="3">
    <location>
        <begin position="8"/>
        <end position="143"/>
    </location>
</feature>
<organism evidence="4 5">
    <name type="scientific">Allacma fusca</name>
    <dbReference type="NCBI Taxonomy" id="39272"/>
    <lineage>
        <taxon>Eukaryota</taxon>
        <taxon>Metazoa</taxon>
        <taxon>Ecdysozoa</taxon>
        <taxon>Arthropoda</taxon>
        <taxon>Hexapoda</taxon>
        <taxon>Collembola</taxon>
        <taxon>Symphypleona</taxon>
        <taxon>Sminthuridae</taxon>
        <taxon>Allacma</taxon>
    </lineage>
</organism>
<keyword evidence="2" id="KW-0472">Membrane</keyword>
<keyword evidence="2" id="KW-0812">Transmembrane</keyword>
<dbReference type="FunFam" id="3.40.50.720:FF:000178">
    <property type="entry name" value="Saccharopine dehydrogenase-like oxidoreductase"/>
    <property type="match status" value="1"/>
</dbReference>
<evidence type="ECO:0000313" key="4">
    <source>
        <dbReference type="EMBL" id="CAG7823829.1"/>
    </source>
</evidence>
<dbReference type="GO" id="GO:0005739">
    <property type="term" value="C:mitochondrion"/>
    <property type="evidence" value="ECO:0007669"/>
    <property type="project" value="TreeGrafter"/>
</dbReference>
<dbReference type="OrthoDB" id="10268090at2759"/>
<dbReference type="Proteomes" id="UP000708208">
    <property type="component" value="Unassembled WGS sequence"/>
</dbReference>
<protein>
    <recommendedName>
        <fullName evidence="3">Saccharopine dehydrogenase NADP binding domain-containing protein</fullName>
    </recommendedName>
</protein>
<evidence type="ECO:0000313" key="5">
    <source>
        <dbReference type="Proteomes" id="UP000708208"/>
    </source>
</evidence>
<dbReference type="InterPro" id="IPR005097">
    <property type="entry name" value="Sacchrp_dh_NADP-bd"/>
</dbReference>
<dbReference type="EMBL" id="CAJVCH010530723">
    <property type="protein sequence ID" value="CAG7823829.1"/>
    <property type="molecule type" value="Genomic_DNA"/>
</dbReference>
<sequence>MARKYDFIIYGATGFTGKCTVLELVKLIRDKKIEPVTWAVAGRSGTKLKQVLKEVSDETGEDVNQIDVIEADVQRPESLEAMAKQGRVVLTCVGPYRFYGEAVVKACVAESTHCVDVSGEPQYLESMQLRYHKQALEKNIYVVGSCGLDSIPTDCGVAYLQEKFEGDVNSVEMYLETENKGPKSAKLNIGTWMSAIHGLAHAGELRGLRKELLPKSLPKPQHKLKERGTLHYSDIVKGWCLPFPGADRSVVKRSQYYFYNEEKKRPAQMTAYFKAGSLFSSLVVMTIGLIFGVLAQFKAGRYLLENYPRLFSLGLVTTDGMSKDEMEDVEFKITLKGEGWQEKLAEPSDQHSEPPNKKLTVLVKGRNPGYGATCVMLLQAAYTILKESDKLPSKGGVYPPGAAFSRTTLINRLNASGVTFTVQNP</sequence>